<dbReference type="AlphaFoldDB" id="A0A4Y2UYI3"/>
<evidence type="ECO:0000313" key="1">
    <source>
        <dbReference type="EMBL" id="GBO18065.1"/>
    </source>
</evidence>
<name>A0A4Y2UYI3_ARAVE</name>
<keyword evidence="2" id="KW-1185">Reference proteome</keyword>
<protein>
    <submittedName>
        <fullName evidence="1">Uncharacterized protein</fullName>
    </submittedName>
</protein>
<proteinExistence type="predicted"/>
<sequence>MDTLNPEKPRCHAFWIGGSRLEIRYHWKSTVHVGLVYMKFEVVGQTSSRWCGQSTVTSRKHRELIGRSSSRR</sequence>
<dbReference type="EMBL" id="BGPR01041730">
    <property type="protein sequence ID" value="GBO18065.1"/>
    <property type="molecule type" value="Genomic_DNA"/>
</dbReference>
<dbReference type="Proteomes" id="UP000499080">
    <property type="component" value="Unassembled WGS sequence"/>
</dbReference>
<evidence type="ECO:0000313" key="2">
    <source>
        <dbReference type="Proteomes" id="UP000499080"/>
    </source>
</evidence>
<accession>A0A4Y2UYI3</accession>
<gene>
    <name evidence="1" type="ORF">AVEN_206194_1</name>
</gene>
<feature type="non-terminal residue" evidence="1">
    <location>
        <position position="72"/>
    </location>
</feature>
<reference evidence="1 2" key="1">
    <citation type="journal article" date="2019" name="Sci. Rep.">
        <title>Orb-weaving spider Araneus ventricosus genome elucidates the spidroin gene catalogue.</title>
        <authorList>
            <person name="Kono N."/>
            <person name="Nakamura H."/>
            <person name="Ohtoshi R."/>
            <person name="Moran D.A.P."/>
            <person name="Shinohara A."/>
            <person name="Yoshida Y."/>
            <person name="Fujiwara M."/>
            <person name="Mori M."/>
            <person name="Tomita M."/>
            <person name="Arakawa K."/>
        </authorList>
    </citation>
    <scope>NUCLEOTIDE SEQUENCE [LARGE SCALE GENOMIC DNA]</scope>
</reference>
<comment type="caution">
    <text evidence="1">The sequence shown here is derived from an EMBL/GenBank/DDBJ whole genome shotgun (WGS) entry which is preliminary data.</text>
</comment>
<organism evidence="1 2">
    <name type="scientific">Araneus ventricosus</name>
    <name type="common">Orbweaver spider</name>
    <name type="synonym">Epeira ventricosa</name>
    <dbReference type="NCBI Taxonomy" id="182803"/>
    <lineage>
        <taxon>Eukaryota</taxon>
        <taxon>Metazoa</taxon>
        <taxon>Ecdysozoa</taxon>
        <taxon>Arthropoda</taxon>
        <taxon>Chelicerata</taxon>
        <taxon>Arachnida</taxon>
        <taxon>Araneae</taxon>
        <taxon>Araneomorphae</taxon>
        <taxon>Entelegynae</taxon>
        <taxon>Araneoidea</taxon>
        <taxon>Araneidae</taxon>
        <taxon>Araneus</taxon>
    </lineage>
</organism>